<organism evidence="2 3">
    <name type="scientific">Heterorhabditis bacteriophora</name>
    <name type="common">Entomopathogenic nematode worm</name>
    <dbReference type="NCBI Taxonomy" id="37862"/>
    <lineage>
        <taxon>Eukaryota</taxon>
        <taxon>Metazoa</taxon>
        <taxon>Ecdysozoa</taxon>
        <taxon>Nematoda</taxon>
        <taxon>Chromadorea</taxon>
        <taxon>Rhabditida</taxon>
        <taxon>Rhabditina</taxon>
        <taxon>Rhabditomorpha</taxon>
        <taxon>Strongyloidea</taxon>
        <taxon>Heterorhabditidae</taxon>
        <taxon>Heterorhabditis</taxon>
    </lineage>
</organism>
<evidence type="ECO:0000313" key="2">
    <source>
        <dbReference type="Proteomes" id="UP000095283"/>
    </source>
</evidence>
<dbReference type="WBParaSite" id="Hba_18666">
    <property type="protein sequence ID" value="Hba_18666"/>
    <property type="gene ID" value="Hba_18666"/>
</dbReference>
<keyword evidence="1" id="KW-0812">Transmembrane</keyword>
<keyword evidence="1" id="KW-1133">Transmembrane helix</keyword>
<protein>
    <submittedName>
        <fullName evidence="3">DUF4808 domain-containing protein</fullName>
    </submittedName>
</protein>
<reference evidence="3" key="1">
    <citation type="submission" date="2016-11" db="UniProtKB">
        <authorList>
            <consortium name="WormBaseParasite"/>
        </authorList>
    </citation>
    <scope>IDENTIFICATION</scope>
</reference>
<evidence type="ECO:0000256" key="1">
    <source>
        <dbReference type="SAM" id="Phobius"/>
    </source>
</evidence>
<name>A0A1I7XLR7_HETBA</name>
<evidence type="ECO:0000313" key="3">
    <source>
        <dbReference type="WBParaSite" id="Hba_18666"/>
    </source>
</evidence>
<sequence>MIDDSLLVSDYRMPEVGTNHGSKASVTNTMAEDRTLEYVNRPEGEMEMMVGFFVMNGVCVVFFLLFGLCVIFSCLRRRPKLFRAPVREVESTNKAQPMFKSLVSRAMKNDEFKNLKSHTEDIESLTAKDTKVDHDGEQVQIHVMGEPCNGVGGCSHHGLVKPTGTETEVSAETQPKSIIRQNLLGPLSFDDLYYT</sequence>
<keyword evidence="2" id="KW-1185">Reference proteome</keyword>
<proteinExistence type="predicted"/>
<keyword evidence="1" id="KW-0472">Membrane</keyword>
<feature type="transmembrane region" description="Helical" evidence="1">
    <location>
        <begin position="50"/>
        <end position="75"/>
    </location>
</feature>
<dbReference type="Proteomes" id="UP000095283">
    <property type="component" value="Unplaced"/>
</dbReference>
<accession>A0A1I7XLR7</accession>
<dbReference type="AlphaFoldDB" id="A0A1I7XLR7"/>